<sequence length="92" mass="10835">MIIIEGKIKFMLIKEEIPHDKILDSTLELSQEGYMFIKNRIDQYQSNLFQAHLLGEKVVCISGEEASKVFYDSERFQRKAQHQSECKKHCLE</sequence>
<dbReference type="InterPro" id="IPR036396">
    <property type="entry name" value="Cyt_P450_sf"/>
</dbReference>
<organism evidence="1 2">
    <name type="scientific">Clostridium pasteurianum DSM 525 = ATCC 6013</name>
    <dbReference type="NCBI Taxonomy" id="1262449"/>
    <lineage>
        <taxon>Bacteria</taxon>
        <taxon>Bacillati</taxon>
        <taxon>Bacillota</taxon>
        <taxon>Clostridia</taxon>
        <taxon>Eubacteriales</taxon>
        <taxon>Clostridiaceae</taxon>
        <taxon>Clostridium</taxon>
    </lineage>
</organism>
<comment type="caution">
    <text evidence="1">The sequence shown here is derived from an EMBL/GenBank/DDBJ whole genome shotgun (WGS) entry which is preliminary data.</text>
</comment>
<name>A0A837SF35_CLOPA</name>
<accession>A0A837SF35</accession>
<dbReference type="Gene3D" id="1.10.630.10">
    <property type="entry name" value="Cytochrome P450"/>
    <property type="match status" value="1"/>
</dbReference>
<dbReference type="EMBL" id="JPGY02000001">
    <property type="protein sequence ID" value="KRU14761.1"/>
    <property type="molecule type" value="Genomic_DNA"/>
</dbReference>
<gene>
    <name evidence="1" type="ORF">CP6013_04020</name>
</gene>
<dbReference type="GO" id="GO:0004497">
    <property type="term" value="F:monooxygenase activity"/>
    <property type="evidence" value="ECO:0007669"/>
    <property type="project" value="InterPro"/>
</dbReference>
<protein>
    <submittedName>
        <fullName evidence="1">Uncharacterized protein</fullName>
    </submittedName>
</protein>
<proteinExistence type="predicted"/>
<dbReference type="Proteomes" id="UP000028042">
    <property type="component" value="Unassembled WGS sequence"/>
</dbReference>
<dbReference type="AlphaFoldDB" id="A0A837SF35"/>
<evidence type="ECO:0000313" key="2">
    <source>
        <dbReference type="Proteomes" id="UP000028042"/>
    </source>
</evidence>
<reference evidence="1 2" key="1">
    <citation type="journal article" name="Genome Announc.">
        <title>Improved Draft Genome Sequence of Clostridium pasteurianum Strain ATCC 6013 (DSM 525) Using a Hybrid Next-Generation Sequencing Approach.</title>
        <authorList>
            <person name="Pyne M.E."/>
            <person name="Utturkar S."/>
            <person name="Brown S.D."/>
            <person name="Moo-Young M."/>
            <person name="Chung D.A."/>
            <person name="Chou C.P."/>
        </authorList>
    </citation>
    <scope>NUCLEOTIDE SEQUENCE [LARGE SCALE GENOMIC DNA]</scope>
    <source>
        <strain evidence="1 2">ATCC 6013</strain>
    </source>
</reference>
<evidence type="ECO:0000313" key="1">
    <source>
        <dbReference type="EMBL" id="KRU14761.1"/>
    </source>
</evidence>
<dbReference type="GO" id="GO:0020037">
    <property type="term" value="F:heme binding"/>
    <property type="evidence" value="ECO:0007669"/>
    <property type="project" value="InterPro"/>
</dbReference>
<dbReference type="GO" id="GO:0005506">
    <property type="term" value="F:iron ion binding"/>
    <property type="evidence" value="ECO:0007669"/>
    <property type="project" value="InterPro"/>
</dbReference>
<dbReference type="GO" id="GO:0016705">
    <property type="term" value="F:oxidoreductase activity, acting on paired donors, with incorporation or reduction of molecular oxygen"/>
    <property type="evidence" value="ECO:0007669"/>
    <property type="project" value="InterPro"/>
</dbReference>